<dbReference type="EMBL" id="CP018093">
    <property type="protein sequence ID" value="APD50740.1"/>
    <property type="molecule type" value="Genomic_DNA"/>
</dbReference>
<evidence type="ECO:0000313" key="1">
    <source>
        <dbReference type="EMBL" id="APD50740.1"/>
    </source>
</evidence>
<evidence type="ECO:0000313" key="2">
    <source>
        <dbReference type="Proteomes" id="UP000182459"/>
    </source>
</evidence>
<keyword evidence="2" id="KW-1185">Reference proteome</keyword>
<reference evidence="1 2" key="1">
    <citation type="submission" date="2016-11" db="EMBL/GenBank/DDBJ databases">
        <authorList>
            <person name="Hagglund E."/>
            <person name="Bystrom M."/>
            <person name="Naslund J."/>
            <person name="Stenberg P."/>
            <person name="Sjodin A."/>
        </authorList>
    </citation>
    <scope>NUCLEOTIDE SEQUENCE [LARGE SCALE GENOMIC DNA]</scope>
    <source>
        <strain evidence="1 2">CCUG 58020</strain>
    </source>
</reference>
<accession>A0AAC9NNJ7</accession>
<proteinExistence type="predicted"/>
<dbReference type="Pfam" id="PF11685">
    <property type="entry name" value="DUF3281"/>
    <property type="match status" value="1"/>
</dbReference>
<protein>
    <submittedName>
        <fullName evidence="1">Uncharacterized protein</fullName>
    </submittedName>
</protein>
<name>A0AAC9NNJ7_9GAMM</name>
<dbReference type="Proteomes" id="UP000182459">
    <property type="component" value="Chromosome"/>
</dbReference>
<dbReference type="InterPro" id="IPR021699">
    <property type="entry name" value="DUF3281"/>
</dbReference>
<organism evidence="1 2">
    <name type="scientific">Francisella hispaniensis FSC454</name>
    <dbReference type="NCBI Taxonomy" id="1088883"/>
    <lineage>
        <taxon>Bacteria</taxon>
        <taxon>Pseudomonadati</taxon>
        <taxon>Pseudomonadota</taxon>
        <taxon>Gammaproteobacteria</taxon>
        <taxon>Thiotrichales</taxon>
        <taxon>Francisellaceae</taxon>
        <taxon>Francisella</taxon>
    </lineage>
</organism>
<gene>
    <name evidence="1" type="ORF">FSC454_06275</name>
</gene>
<dbReference type="AlphaFoldDB" id="A0AAC9NNJ7"/>
<sequence>MDNMIIIKKKLLIAILVISSVAILASYSTDTASDISIVEKCNHTKDLCKFKLANAEYLGIQIS</sequence>
<dbReference type="KEGG" id="fhi:FSC454_06275"/>